<name>A0ABS1YEL9_9ACTN</name>
<keyword evidence="2" id="KW-1185">Reference proteome</keyword>
<evidence type="ECO:0000313" key="2">
    <source>
        <dbReference type="Proteomes" id="UP000622245"/>
    </source>
</evidence>
<evidence type="ECO:0000313" key="1">
    <source>
        <dbReference type="EMBL" id="MBM0275656.1"/>
    </source>
</evidence>
<proteinExistence type="predicted"/>
<sequence length="75" mass="7347">MNPNLWVATVSATAFTTGGGGAQRTISNGQVSYWSGPVVRSTGGGTLVPGQPTGITIPASAVGGTYTGVITHSVA</sequence>
<accession>A0ABS1YEL9</accession>
<reference evidence="1 2" key="1">
    <citation type="submission" date="2021-01" db="EMBL/GenBank/DDBJ databases">
        <title>Draft genome sequence of Micromonospora sp. strain STR1s_6.</title>
        <authorList>
            <person name="Karlyshev A."/>
            <person name="Jawad R."/>
        </authorList>
    </citation>
    <scope>NUCLEOTIDE SEQUENCE [LARGE SCALE GENOMIC DNA]</scope>
    <source>
        <strain evidence="1 2">STR1S-6</strain>
    </source>
</reference>
<gene>
    <name evidence="1" type="ORF">JM949_09475</name>
</gene>
<dbReference type="Proteomes" id="UP000622245">
    <property type="component" value="Unassembled WGS sequence"/>
</dbReference>
<organism evidence="1 2">
    <name type="scientific">Micromonospora tarensis</name>
    <dbReference type="NCBI Taxonomy" id="2806100"/>
    <lineage>
        <taxon>Bacteria</taxon>
        <taxon>Bacillati</taxon>
        <taxon>Actinomycetota</taxon>
        <taxon>Actinomycetes</taxon>
        <taxon>Micromonosporales</taxon>
        <taxon>Micromonosporaceae</taxon>
        <taxon>Micromonospora</taxon>
    </lineage>
</organism>
<dbReference type="EMBL" id="JAEVHL010000029">
    <property type="protein sequence ID" value="MBM0275656.1"/>
    <property type="molecule type" value="Genomic_DNA"/>
</dbReference>
<dbReference type="RefSeq" id="WP_203148047.1">
    <property type="nucleotide sequence ID" value="NZ_JAEVHL010000029.1"/>
</dbReference>
<comment type="caution">
    <text evidence="1">The sequence shown here is derived from an EMBL/GenBank/DDBJ whole genome shotgun (WGS) entry which is preliminary data.</text>
</comment>
<protein>
    <submittedName>
        <fullName evidence="1">Uncharacterized protein</fullName>
    </submittedName>
</protein>